<feature type="compositionally biased region" description="Basic and acidic residues" evidence="1">
    <location>
        <begin position="27"/>
        <end position="56"/>
    </location>
</feature>
<proteinExistence type="predicted"/>
<reference evidence="3 4" key="1">
    <citation type="submission" date="2020-07" db="EMBL/GenBank/DDBJ databases">
        <title>Sequencing the genomes of 1000 actinobacteria strains.</title>
        <authorList>
            <person name="Klenk H.-P."/>
        </authorList>
    </citation>
    <scope>NUCLEOTIDE SEQUENCE [LARGE SCALE GENOMIC DNA]</scope>
    <source>
        <strain evidence="3 4">DSM 43461</strain>
    </source>
</reference>
<name>A0A7Y9G758_9ACTN</name>
<feature type="signal peptide" evidence="2">
    <location>
        <begin position="1"/>
        <end position="27"/>
    </location>
</feature>
<evidence type="ECO:0000313" key="4">
    <source>
        <dbReference type="Proteomes" id="UP000591272"/>
    </source>
</evidence>
<protein>
    <submittedName>
        <fullName evidence="3">Uncharacterized protein</fullName>
    </submittedName>
</protein>
<accession>A0A7Y9G758</accession>
<keyword evidence="2" id="KW-0732">Signal</keyword>
<dbReference type="Proteomes" id="UP000591272">
    <property type="component" value="Unassembled WGS sequence"/>
</dbReference>
<organism evidence="3 4">
    <name type="scientific">Actinomadura citrea</name>
    <dbReference type="NCBI Taxonomy" id="46158"/>
    <lineage>
        <taxon>Bacteria</taxon>
        <taxon>Bacillati</taxon>
        <taxon>Actinomycetota</taxon>
        <taxon>Actinomycetes</taxon>
        <taxon>Streptosporangiales</taxon>
        <taxon>Thermomonosporaceae</taxon>
        <taxon>Actinomadura</taxon>
    </lineage>
</organism>
<dbReference type="RefSeq" id="WP_218934879.1">
    <property type="nucleotide sequence ID" value="NZ_JACCBT010000001.1"/>
</dbReference>
<comment type="caution">
    <text evidence="3">The sequence shown here is derived from an EMBL/GenBank/DDBJ whole genome shotgun (WGS) entry which is preliminary data.</text>
</comment>
<keyword evidence="4" id="KW-1185">Reference proteome</keyword>
<evidence type="ECO:0000313" key="3">
    <source>
        <dbReference type="EMBL" id="NYE09800.1"/>
    </source>
</evidence>
<gene>
    <name evidence="3" type="ORF">BJ999_000096</name>
</gene>
<dbReference type="EMBL" id="JACCBT010000001">
    <property type="protein sequence ID" value="NYE09800.1"/>
    <property type="molecule type" value="Genomic_DNA"/>
</dbReference>
<evidence type="ECO:0000256" key="1">
    <source>
        <dbReference type="SAM" id="MobiDB-lite"/>
    </source>
</evidence>
<sequence>MKKTAVGIGLALTLTGAAATAMAPAHADPRPARSQEARATPRDGYRATRFHGERPRPVHPIASARTVRGQRLSITVLNRDGKAPDEVFVTLAPLDGGDWLGGTVVNGRLEAEVPAGRYAVMSWVTTGASSTLVYLPDVQPGDLVLDARQGRRVLPRIDRADAGLASAGLMVTQRIGGEQALMTMNEGTDLYVTPTGPAAGLALRAQAVMTRNGSADSSPYVYGLAHLNAGRLDEPFSALIRTSGLAAARTRYGTEGRPACGGGHVGVDWGDVGIGAWVGVGALPTTRTEYFTPGFTWSQDSAVTTPDCSFDSLDERSRSFAPQRAGRYARDWNIGPFTATPGTAIWSTAGAEPSLAVPMLSTWDSRSMLAPYAGTVGRSVLRDAQNRVVYQSDEPGTAHDWPAPPPGDYSLTLDATRKAPWSDHTSTQHTVLRFTVRDGEPTALPGIRLRTPLDERNHARSGVPQPITLNVAGSTAAPSLQVSFDDGHAWRKATIHKTGANWTATIPNPSAGQVSLRMNVPGLLDQTVIGAYRIG</sequence>
<feature type="region of interest" description="Disordered" evidence="1">
    <location>
        <begin position="22"/>
        <end position="57"/>
    </location>
</feature>
<evidence type="ECO:0000256" key="2">
    <source>
        <dbReference type="SAM" id="SignalP"/>
    </source>
</evidence>
<dbReference type="AlphaFoldDB" id="A0A7Y9G758"/>
<feature type="chain" id="PRO_5030778346" evidence="2">
    <location>
        <begin position="28"/>
        <end position="535"/>
    </location>
</feature>